<gene>
    <name evidence="5" type="ORF">FD41_GL001975</name>
</gene>
<name>A0A0R1VZY5_9LACO</name>
<proteinExistence type="inferred from homology"/>
<keyword evidence="3" id="KW-0732">Signal</keyword>
<protein>
    <submittedName>
        <fullName evidence="5">Abc1 like protein</fullName>
    </submittedName>
</protein>
<evidence type="ECO:0000256" key="3">
    <source>
        <dbReference type="ARBA" id="ARBA00022729"/>
    </source>
</evidence>
<dbReference type="InterPro" id="IPR015168">
    <property type="entry name" value="SsuA/THI5"/>
</dbReference>
<dbReference type="SUPFAM" id="SSF53850">
    <property type="entry name" value="Periplasmic binding protein-like II"/>
    <property type="match status" value="1"/>
</dbReference>
<evidence type="ECO:0000259" key="4">
    <source>
        <dbReference type="Pfam" id="PF09084"/>
    </source>
</evidence>
<evidence type="ECO:0000256" key="2">
    <source>
        <dbReference type="ARBA" id="ARBA00010742"/>
    </source>
</evidence>
<evidence type="ECO:0000256" key="1">
    <source>
        <dbReference type="ARBA" id="ARBA00004418"/>
    </source>
</evidence>
<dbReference type="PANTHER" id="PTHR30024:SF47">
    <property type="entry name" value="TAURINE-BINDING PERIPLASMIC PROTEIN"/>
    <property type="match status" value="1"/>
</dbReference>
<evidence type="ECO:0000313" key="5">
    <source>
        <dbReference type="EMBL" id="KRM10946.1"/>
    </source>
</evidence>
<dbReference type="PROSITE" id="PS51257">
    <property type="entry name" value="PROKAR_LIPOPROTEIN"/>
    <property type="match status" value="1"/>
</dbReference>
<evidence type="ECO:0000313" key="6">
    <source>
        <dbReference type="Proteomes" id="UP000051966"/>
    </source>
</evidence>
<dbReference type="EMBL" id="AZFY01000027">
    <property type="protein sequence ID" value="KRM10946.1"/>
    <property type="molecule type" value="Genomic_DNA"/>
</dbReference>
<comment type="subcellular location">
    <subcellularLocation>
        <location evidence="1">Periplasm</location>
    </subcellularLocation>
</comment>
<dbReference type="Pfam" id="PF09084">
    <property type="entry name" value="NMT1"/>
    <property type="match status" value="1"/>
</dbReference>
<dbReference type="OrthoDB" id="9815602at2"/>
<feature type="domain" description="SsuA/THI5-like" evidence="4">
    <location>
        <begin position="55"/>
        <end position="274"/>
    </location>
</feature>
<keyword evidence="6" id="KW-1185">Reference proteome</keyword>
<dbReference type="GO" id="GO:0042597">
    <property type="term" value="C:periplasmic space"/>
    <property type="evidence" value="ECO:0007669"/>
    <property type="project" value="UniProtKB-SubCell"/>
</dbReference>
<dbReference type="AlphaFoldDB" id="A0A0R1VZY5"/>
<dbReference type="Proteomes" id="UP000051966">
    <property type="component" value="Unassembled WGS sequence"/>
</dbReference>
<reference evidence="5 6" key="1">
    <citation type="journal article" date="2015" name="Genome Announc.">
        <title>Expanding the biotechnology potential of lactobacilli through comparative genomics of 213 strains and associated genera.</title>
        <authorList>
            <person name="Sun Z."/>
            <person name="Harris H.M."/>
            <person name="McCann A."/>
            <person name="Guo C."/>
            <person name="Argimon S."/>
            <person name="Zhang W."/>
            <person name="Yang X."/>
            <person name="Jeffery I.B."/>
            <person name="Cooney J.C."/>
            <person name="Kagawa T.F."/>
            <person name="Liu W."/>
            <person name="Song Y."/>
            <person name="Salvetti E."/>
            <person name="Wrobel A."/>
            <person name="Rasinkangas P."/>
            <person name="Parkhill J."/>
            <person name="Rea M.C."/>
            <person name="O'Sullivan O."/>
            <person name="Ritari J."/>
            <person name="Douillard F.P."/>
            <person name="Paul Ross R."/>
            <person name="Yang R."/>
            <person name="Briner A.E."/>
            <person name="Felis G.E."/>
            <person name="de Vos W.M."/>
            <person name="Barrangou R."/>
            <person name="Klaenhammer T.R."/>
            <person name="Caufield P.W."/>
            <person name="Cui Y."/>
            <person name="Zhang H."/>
            <person name="O'Toole P.W."/>
        </authorList>
    </citation>
    <scope>NUCLEOTIDE SEQUENCE [LARGE SCALE GENOMIC DNA]</scope>
    <source>
        <strain evidence="5 6">DSM 18382</strain>
    </source>
</reference>
<dbReference type="PANTHER" id="PTHR30024">
    <property type="entry name" value="ALIPHATIC SULFONATES-BINDING PROTEIN-RELATED"/>
    <property type="match status" value="1"/>
</dbReference>
<comment type="caution">
    <text evidence="5">The sequence shown here is derived from an EMBL/GenBank/DDBJ whole genome shotgun (WGS) entry which is preliminary data.</text>
</comment>
<organism evidence="5 6">
    <name type="scientific">Lentilactobacillus farraginis DSM 18382 = JCM 14108</name>
    <dbReference type="NCBI Taxonomy" id="1423743"/>
    <lineage>
        <taxon>Bacteria</taxon>
        <taxon>Bacillati</taxon>
        <taxon>Bacillota</taxon>
        <taxon>Bacilli</taxon>
        <taxon>Lactobacillales</taxon>
        <taxon>Lactobacillaceae</taxon>
        <taxon>Lentilactobacillus</taxon>
    </lineage>
</organism>
<accession>A0A0R1VZY5</accession>
<sequence length="346" mass="37326">MVDLKLKHTIIGALGLLLIVGGLAGCGKQQSANVTKDYPNGSITIPAKNGSICGAPNYIAYEKGFFKKNGLKANLVAKPTNISDLEAGFVSGKYDALNGDFQYLPAIQNGAQIQAAGGIHQGCIQVLVPRNSKIKSVKDLKGKTIATPGQGSTPQFVASIALQHAGIDPKNGVTWKTYDYDLLAKAAQKGQVDAIGNVDPYAYQAIKEDHFRVIVDNNNHSGNSGMAKMGMKKDGSCCYLYLADKLTKQSPKKAKAIIKSYQEAAEWINMHPQQTASILLKKKYVSASKFVNRKNVANLVASYHFGLKKAKGKTDVAYYADQLKQAGFLKSDTNVKQLVNKAYYDG</sequence>
<dbReference type="PATRIC" id="fig|1423743.5.peg.2035"/>
<comment type="similarity">
    <text evidence="2">Belongs to the bacterial solute-binding protein SsuA/TauA family.</text>
</comment>
<dbReference type="Gene3D" id="3.40.190.10">
    <property type="entry name" value="Periplasmic binding protein-like II"/>
    <property type="match status" value="2"/>
</dbReference>